<organism evidence="1 2">
    <name type="scientific">Corynebacterium cystitidis DSM 20524</name>
    <dbReference type="NCBI Taxonomy" id="1121357"/>
    <lineage>
        <taxon>Bacteria</taxon>
        <taxon>Bacillati</taxon>
        <taxon>Actinomycetota</taxon>
        <taxon>Actinomycetes</taxon>
        <taxon>Mycobacteriales</taxon>
        <taxon>Corynebacteriaceae</taxon>
        <taxon>Corynebacterium</taxon>
    </lineage>
</organism>
<proteinExistence type="predicted"/>
<protein>
    <submittedName>
        <fullName evidence="1">Uncharacterized protein</fullName>
    </submittedName>
</protein>
<sequence length="104" mass="12351">MKETVREGLKSLGQDHSPAAVERLWEEMNQQVDQIAETWQIKRLETWASDANLVPRRLEEIRNLFLQDQREAAWTVIDQYLTEPINALMEQQDQNDPWATEWDN</sequence>
<evidence type="ECO:0000313" key="2">
    <source>
        <dbReference type="Proteomes" id="UP000198929"/>
    </source>
</evidence>
<gene>
    <name evidence="1" type="ORF">SAMN05661109_02656</name>
</gene>
<dbReference type="Proteomes" id="UP000198929">
    <property type="component" value="Unassembled WGS sequence"/>
</dbReference>
<keyword evidence="2" id="KW-1185">Reference proteome</keyword>
<name>A0A1H9WCX6_9CORY</name>
<dbReference type="EMBL" id="FOGQ01000020">
    <property type="protein sequence ID" value="SES31527.1"/>
    <property type="molecule type" value="Genomic_DNA"/>
</dbReference>
<accession>A0A1H9WCX6</accession>
<reference evidence="2" key="1">
    <citation type="submission" date="2016-10" db="EMBL/GenBank/DDBJ databases">
        <authorList>
            <person name="Varghese N."/>
            <person name="Submissions S."/>
        </authorList>
    </citation>
    <scope>NUCLEOTIDE SEQUENCE [LARGE SCALE GENOMIC DNA]</scope>
    <source>
        <strain evidence="2">DSM 20524</strain>
    </source>
</reference>
<evidence type="ECO:0000313" key="1">
    <source>
        <dbReference type="EMBL" id="SES31527.1"/>
    </source>
</evidence>
<dbReference type="AlphaFoldDB" id="A0A1H9WCX6"/>